<proteinExistence type="predicted"/>
<dbReference type="InParanoid" id="A7SZF0"/>
<dbReference type="EMBL" id="DS469964">
    <property type="protein sequence ID" value="EDO30914.1"/>
    <property type="molecule type" value="Genomic_DNA"/>
</dbReference>
<feature type="region of interest" description="Disordered" evidence="1">
    <location>
        <begin position="116"/>
        <end position="176"/>
    </location>
</feature>
<keyword evidence="3" id="KW-1185">Reference proteome</keyword>
<evidence type="ECO:0000256" key="1">
    <source>
        <dbReference type="SAM" id="MobiDB-lite"/>
    </source>
</evidence>
<accession>A7SZF0</accession>
<dbReference type="Proteomes" id="UP000001593">
    <property type="component" value="Unassembled WGS sequence"/>
</dbReference>
<dbReference type="OMA" id="DIFATFN"/>
<sequence>MATYQITPPDKFEFGKPDGCPKWLKRFERFRIASGLDKKDAPSQINALIYTMGERAEDVLSQSHLSKPNQRITRLVVGLQDAKLYERLQLKADLTLEKAIDEARLNEAVKKQQNVVRGSPSISNENSVDKIGKKIWKHRDNKKPFKTPESKESKTKCGRCGKTPAHARAQCPAADA</sequence>
<dbReference type="STRING" id="45351.A7SZF0"/>
<dbReference type="HOGENOM" id="CLU_1527002_0_0_1"/>
<dbReference type="AlphaFoldDB" id="A7SZF0"/>
<feature type="compositionally biased region" description="Basic and acidic residues" evidence="1">
    <location>
        <begin position="142"/>
        <end position="155"/>
    </location>
</feature>
<feature type="compositionally biased region" description="Polar residues" evidence="1">
    <location>
        <begin position="116"/>
        <end position="126"/>
    </location>
</feature>
<dbReference type="eggNOG" id="ENOG502T0II">
    <property type="taxonomic scope" value="Eukaryota"/>
</dbReference>
<protein>
    <submittedName>
        <fullName evidence="2">Uncharacterized protein</fullName>
    </submittedName>
</protein>
<reference evidence="2 3" key="1">
    <citation type="journal article" date="2007" name="Science">
        <title>Sea anemone genome reveals ancestral eumetazoan gene repertoire and genomic organization.</title>
        <authorList>
            <person name="Putnam N.H."/>
            <person name="Srivastava M."/>
            <person name="Hellsten U."/>
            <person name="Dirks B."/>
            <person name="Chapman J."/>
            <person name="Salamov A."/>
            <person name="Terry A."/>
            <person name="Shapiro H."/>
            <person name="Lindquist E."/>
            <person name="Kapitonov V.V."/>
            <person name="Jurka J."/>
            <person name="Genikhovich G."/>
            <person name="Grigoriev I.V."/>
            <person name="Lucas S.M."/>
            <person name="Steele R.E."/>
            <person name="Finnerty J.R."/>
            <person name="Technau U."/>
            <person name="Martindale M.Q."/>
            <person name="Rokhsar D.S."/>
        </authorList>
    </citation>
    <scope>NUCLEOTIDE SEQUENCE [LARGE SCALE GENOMIC DNA]</scope>
    <source>
        <strain evidence="3">CH2 X CH6</strain>
    </source>
</reference>
<organism evidence="2 3">
    <name type="scientific">Nematostella vectensis</name>
    <name type="common">Starlet sea anemone</name>
    <dbReference type="NCBI Taxonomy" id="45351"/>
    <lineage>
        <taxon>Eukaryota</taxon>
        <taxon>Metazoa</taxon>
        <taxon>Cnidaria</taxon>
        <taxon>Anthozoa</taxon>
        <taxon>Hexacorallia</taxon>
        <taxon>Actiniaria</taxon>
        <taxon>Edwardsiidae</taxon>
        <taxon>Nematostella</taxon>
    </lineage>
</organism>
<name>A7SZF0_NEMVE</name>
<evidence type="ECO:0000313" key="3">
    <source>
        <dbReference type="Proteomes" id="UP000001593"/>
    </source>
</evidence>
<evidence type="ECO:0000313" key="2">
    <source>
        <dbReference type="EMBL" id="EDO30914.1"/>
    </source>
</evidence>
<dbReference type="PhylomeDB" id="A7SZF0"/>
<gene>
    <name evidence="2" type="ORF">NEMVEDRAFT_v1g219945</name>
</gene>